<gene>
    <name evidence="2" type="ordered locus">Cphy_1983</name>
</gene>
<keyword evidence="1" id="KW-0812">Transmembrane</keyword>
<dbReference type="PANTHER" id="PTHR37305:SF1">
    <property type="entry name" value="MEMBRANE PROTEIN"/>
    <property type="match status" value="1"/>
</dbReference>
<reference evidence="3" key="1">
    <citation type="submission" date="2007-11" db="EMBL/GenBank/DDBJ databases">
        <title>Complete genome sequence of Clostridium phytofermentans ISDg.</title>
        <authorList>
            <person name="Leschine S.B."/>
            <person name="Warnick T.A."/>
            <person name="Blanchard J.L."/>
            <person name="Schnell D.J."/>
            <person name="Petit E.L."/>
            <person name="LaTouf W.G."/>
            <person name="Copeland A."/>
            <person name="Lucas S."/>
            <person name="Lapidus A."/>
            <person name="Barry K."/>
            <person name="Glavina del Rio T."/>
            <person name="Dalin E."/>
            <person name="Tice H."/>
            <person name="Pitluck S."/>
            <person name="Kiss H."/>
            <person name="Brettin T."/>
            <person name="Bruce D."/>
            <person name="Detter J.C."/>
            <person name="Han C."/>
            <person name="Kuske C."/>
            <person name="Schmutz J."/>
            <person name="Larimer F."/>
            <person name="Land M."/>
            <person name="Hauser L."/>
            <person name="Kyrpides N."/>
            <person name="Kim E.A."/>
            <person name="Richardson P."/>
        </authorList>
    </citation>
    <scope>NUCLEOTIDE SEQUENCE [LARGE SCALE GENOMIC DNA]</scope>
    <source>
        <strain evidence="3">ATCC 700394 / DSM 18823 / ISDg</strain>
    </source>
</reference>
<dbReference type="eggNOG" id="ENOG5033Q5A">
    <property type="taxonomic scope" value="Bacteria"/>
</dbReference>
<keyword evidence="1" id="KW-0472">Membrane</keyword>
<feature type="transmembrane region" description="Helical" evidence="1">
    <location>
        <begin position="100"/>
        <end position="121"/>
    </location>
</feature>
<evidence type="ECO:0000313" key="2">
    <source>
        <dbReference type="EMBL" id="ABX42351.1"/>
    </source>
</evidence>
<evidence type="ECO:0000256" key="1">
    <source>
        <dbReference type="SAM" id="Phobius"/>
    </source>
</evidence>
<proteinExistence type="predicted"/>
<keyword evidence="1" id="KW-1133">Transmembrane helix</keyword>
<accession>A9KHR6</accession>
<protein>
    <submittedName>
        <fullName evidence="2">Uncharacterized protein</fullName>
    </submittedName>
</protein>
<feature type="transmembrane region" description="Helical" evidence="1">
    <location>
        <begin position="202"/>
        <end position="226"/>
    </location>
</feature>
<dbReference type="PANTHER" id="PTHR37305">
    <property type="entry name" value="INTEGRAL MEMBRANE PROTEIN-RELATED"/>
    <property type="match status" value="1"/>
</dbReference>
<dbReference type="EMBL" id="CP000885">
    <property type="protein sequence ID" value="ABX42351.1"/>
    <property type="molecule type" value="Genomic_DNA"/>
</dbReference>
<feature type="transmembrane region" description="Helical" evidence="1">
    <location>
        <begin position="238"/>
        <end position="255"/>
    </location>
</feature>
<sequence length="323" mass="37489" precursor="true">MFKSKNGLFTLILFFILSISMVFIKPQLEGVNDSKENSEGFISVEEQFNKNLELLKEVSESDGKVDFSNDLKEISNKKLSAIKFNEYKDIRFWKVFHHRAFHPFMTFIMLVITVIIFSNIYTDEIISTVDNLILTSRNKYKVLHSKLALSIVVPAILYTGYLIIQFIITYLQYGKPINGDLQALRILDNPLLMKEAYTIYEFIFLKIGIMLLILTTLGIFGVFFSFLTTNSIQSTSGFFIFIFLGKVMTLIKWLPSEVLMIFSKVNYIDLIFNFNEFAGMYSGRFRIFNLSLDITNVCLSFMIVIFVIGLFSCRSIFRKYLTR</sequence>
<keyword evidence="3" id="KW-1185">Reference proteome</keyword>
<organism evidence="2 3">
    <name type="scientific">Lachnoclostridium phytofermentans (strain ATCC 700394 / DSM 18823 / ISDg)</name>
    <name type="common">Clostridium phytofermentans</name>
    <dbReference type="NCBI Taxonomy" id="357809"/>
    <lineage>
        <taxon>Bacteria</taxon>
        <taxon>Bacillati</taxon>
        <taxon>Bacillota</taxon>
        <taxon>Clostridia</taxon>
        <taxon>Lachnospirales</taxon>
        <taxon>Lachnospiraceae</taxon>
    </lineage>
</organism>
<dbReference type="Proteomes" id="UP000000370">
    <property type="component" value="Chromosome"/>
</dbReference>
<feature type="transmembrane region" description="Helical" evidence="1">
    <location>
        <begin position="294"/>
        <end position="317"/>
    </location>
</feature>
<name>A9KHR6_LACP7</name>
<evidence type="ECO:0000313" key="3">
    <source>
        <dbReference type="Proteomes" id="UP000000370"/>
    </source>
</evidence>
<dbReference type="STRING" id="357809.Cphy_1983"/>
<dbReference type="HOGENOM" id="CLU_815989_0_0_9"/>
<dbReference type="AlphaFoldDB" id="A9KHR6"/>
<dbReference type="KEGG" id="cpy:Cphy_1983"/>
<feature type="transmembrane region" description="Helical" evidence="1">
    <location>
        <begin position="147"/>
        <end position="171"/>
    </location>
</feature>